<comment type="similarity">
    <text evidence="2">Belongs to the Fur family.</text>
</comment>
<dbReference type="SUPFAM" id="SSF46785">
    <property type="entry name" value="Winged helix' DNA-binding domain"/>
    <property type="match status" value="1"/>
</dbReference>
<keyword evidence="5" id="KW-0963">Cytoplasm</keyword>
<comment type="subunit">
    <text evidence="3">Homodimer.</text>
</comment>
<dbReference type="AlphaFoldDB" id="A0A7I9VNN1"/>
<keyword evidence="7 13" id="KW-0479">Metal-binding</keyword>
<dbReference type="PANTHER" id="PTHR33202">
    <property type="entry name" value="ZINC UPTAKE REGULATION PROTEIN"/>
    <property type="match status" value="1"/>
</dbReference>
<evidence type="ECO:0000256" key="3">
    <source>
        <dbReference type="ARBA" id="ARBA00011738"/>
    </source>
</evidence>
<sequence length="138" mass="15239">MAASLRDAGLRRSRVRDIVVEEFFAAAQHMSVEALLDRVRKRAPETGLSTVYRTLKVLVEHGFAAERDFGGAHTLFEPADTPHHDHAVCVACGRVIEFEDDALEAIQARVASSLGFEVTAHRLELYGRCPSCRAHAAR</sequence>
<comment type="cofactor">
    <cofactor evidence="13">
        <name>Zn(2+)</name>
        <dbReference type="ChEBI" id="CHEBI:29105"/>
    </cofactor>
    <text evidence="13">Binds 1 zinc ion per subunit.</text>
</comment>
<dbReference type="InterPro" id="IPR036388">
    <property type="entry name" value="WH-like_DNA-bd_sf"/>
</dbReference>
<feature type="binding site" evidence="13">
    <location>
        <position position="132"/>
    </location>
    <ligand>
        <name>Zn(2+)</name>
        <dbReference type="ChEBI" id="CHEBI:29105"/>
    </ligand>
</feature>
<dbReference type="GO" id="GO:0000976">
    <property type="term" value="F:transcription cis-regulatory region binding"/>
    <property type="evidence" value="ECO:0007669"/>
    <property type="project" value="TreeGrafter"/>
</dbReference>
<feature type="binding site" evidence="13">
    <location>
        <position position="92"/>
    </location>
    <ligand>
        <name>Zn(2+)</name>
        <dbReference type="ChEBI" id="CHEBI:29105"/>
    </ligand>
</feature>
<evidence type="ECO:0000256" key="8">
    <source>
        <dbReference type="ARBA" id="ARBA00022833"/>
    </source>
</evidence>
<accession>A0A7I9VNN1</accession>
<evidence type="ECO:0000256" key="14">
    <source>
        <dbReference type="PIRSR" id="PIRSR602481-2"/>
    </source>
</evidence>
<feature type="binding site" evidence="14">
    <location>
        <position position="121"/>
    </location>
    <ligand>
        <name>Fe cation</name>
        <dbReference type="ChEBI" id="CHEBI:24875"/>
    </ligand>
</feature>
<dbReference type="GO" id="GO:0003700">
    <property type="term" value="F:DNA-binding transcription factor activity"/>
    <property type="evidence" value="ECO:0007669"/>
    <property type="project" value="InterPro"/>
</dbReference>
<evidence type="ECO:0000256" key="13">
    <source>
        <dbReference type="PIRSR" id="PIRSR602481-1"/>
    </source>
</evidence>
<comment type="caution">
    <text evidence="15">The sequence shown here is derived from an EMBL/GenBank/DDBJ whole genome shotgun (WGS) entry which is preliminary data.</text>
</comment>
<keyword evidence="10" id="KW-0805">Transcription regulation</keyword>
<comment type="subcellular location">
    <subcellularLocation>
        <location evidence="1">Cytoplasm</location>
    </subcellularLocation>
</comment>
<evidence type="ECO:0000256" key="5">
    <source>
        <dbReference type="ARBA" id="ARBA00022490"/>
    </source>
</evidence>
<dbReference type="Pfam" id="PF01475">
    <property type="entry name" value="FUR"/>
    <property type="match status" value="1"/>
</dbReference>
<organism evidence="15 16">
    <name type="scientific">Anaeromyxobacter diazotrophicus</name>
    <dbReference type="NCBI Taxonomy" id="2590199"/>
    <lineage>
        <taxon>Bacteria</taxon>
        <taxon>Pseudomonadati</taxon>
        <taxon>Myxococcota</taxon>
        <taxon>Myxococcia</taxon>
        <taxon>Myxococcales</taxon>
        <taxon>Cystobacterineae</taxon>
        <taxon>Anaeromyxobacteraceae</taxon>
        <taxon>Anaeromyxobacter</taxon>
    </lineage>
</organism>
<dbReference type="FunFam" id="3.30.1490.190:FF:000001">
    <property type="entry name" value="Ferric uptake regulation protein"/>
    <property type="match status" value="1"/>
</dbReference>
<dbReference type="EMBL" id="BJTG01000005">
    <property type="protein sequence ID" value="GEJ57729.1"/>
    <property type="molecule type" value="Genomic_DNA"/>
</dbReference>
<dbReference type="Gene3D" id="3.30.1490.190">
    <property type="match status" value="1"/>
</dbReference>
<feature type="binding site" evidence="13">
    <location>
        <position position="89"/>
    </location>
    <ligand>
        <name>Zn(2+)</name>
        <dbReference type="ChEBI" id="CHEBI:29105"/>
    </ligand>
</feature>
<keyword evidence="9 14" id="KW-0408">Iron</keyword>
<dbReference type="GO" id="GO:0045892">
    <property type="term" value="P:negative regulation of DNA-templated transcription"/>
    <property type="evidence" value="ECO:0007669"/>
    <property type="project" value="TreeGrafter"/>
</dbReference>
<evidence type="ECO:0000256" key="9">
    <source>
        <dbReference type="ARBA" id="ARBA00023004"/>
    </source>
</evidence>
<protein>
    <recommendedName>
        <fullName evidence="4">Ferric uptake regulation protein</fullName>
    </recommendedName>
</protein>
<keyword evidence="16" id="KW-1185">Reference proteome</keyword>
<proteinExistence type="inferred from homology"/>
<keyword evidence="11" id="KW-0238">DNA-binding</keyword>
<evidence type="ECO:0000256" key="1">
    <source>
        <dbReference type="ARBA" id="ARBA00004496"/>
    </source>
</evidence>
<evidence type="ECO:0000256" key="6">
    <source>
        <dbReference type="ARBA" id="ARBA00022491"/>
    </source>
</evidence>
<keyword evidence="12" id="KW-0804">Transcription</keyword>
<evidence type="ECO:0000256" key="7">
    <source>
        <dbReference type="ARBA" id="ARBA00022723"/>
    </source>
</evidence>
<dbReference type="CDD" id="cd07153">
    <property type="entry name" value="Fur_like"/>
    <property type="match status" value="1"/>
</dbReference>
<reference evidence="16" key="1">
    <citation type="journal article" date="2020" name="Appl. Environ. Microbiol.">
        <title>Diazotrophic Anaeromyxobacter Isolates from Soils.</title>
        <authorList>
            <person name="Masuda Y."/>
            <person name="Yamanaka H."/>
            <person name="Xu Z.X."/>
            <person name="Shiratori Y."/>
            <person name="Aono T."/>
            <person name="Amachi S."/>
            <person name="Senoo K."/>
            <person name="Itoh H."/>
        </authorList>
    </citation>
    <scope>NUCLEOTIDE SEQUENCE [LARGE SCALE GENOMIC DNA]</scope>
    <source>
        <strain evidence="16">R267</strain>
    </source>
</reference>
<comment type="cofactor">
    <cofactor evidence="14">
        <name>Mn(2+)</name>
        <dbReference type="ChEBI" id="CHEBI:29035"/>
    </cofactor>
    <cofactor evidence="14">
        <name>Fe(2+)</name>
        <dbReference type="ChEBI" id="CHEBI:29033"/>
    </cofactor>
    <text evidence="14">Binds 1 Mn(2+) or Fe(2+) ion per subunit.</text>
</comment>
<dbReference type="GO" id="GO:0005829">
    <property type="term" value="C:cytosol"/>
    <property type="evidence" value="ECO:0007669"/>
    <property type="project" value="TreeGrafter"/>
</dbReference>
<evidence type="ECO:0000256" key="12">
    <source>
        <dbReference type="ARBA" id="ARBA00023163"/>
    </source>
</evidence>
<dbReference type="GO" id="GO:1900705">
    <property type="term" value="P:negative regulation of siderophore biosynthetic process"/>
    <property type="evidence" value="ECO:0007669"/>
    <property type="project" value="TreeGrafter"/>
</dbReference>
<evidence type="ECO:0000256" key="4">
    <source>
        <dbReference type="ARBA" id="ARBA00020910"/>
    </source>
</evidence>
<evidence type="ECO:0000313" key="16">
    <source>
        <dbReference type="Proteomes" id="UP000503640"/>
    </source>
</evidence>
<dbReference type="InterPro" id="IPR002481">
    <property type="entry name" value="FUR"/>
</dbReference>
<feature type="binding site" evidence="14">
    <location>
        <position position="85"/>
    </location>
    <ligand>
        <name>Fe cation</name>
        <dbReference type="ChEBI" id="CHEBI:24875"/>
    </ligand>
</feature>
<name>A0A7I9VNN1_9BACT</name>
<evidence type="ECO:0000313" key="15">
    <source>
        <dbReference type="EMBL" id="GEJ57729.1"/>
    </source>
</evidence>
<evidence type="ECO:0000256" key="2">
    <source>
        <dbReference type="ARBA" id="ARBA00007957"/>
    </source>
</evidence>
<dbReference type="Proteomes" id="UP000503640">
    <property type="component" value="Unassembled WGS sequence"/>
</dbReference>
<evidence type="ECO:0000256" key="11">
    <source>
        <dbReference type="ARBA" id="ARBA00023125"/>
    </source>
</evidence>
<keyword evidence="6" id="KW-0678">Repressor</keyword>
<feature type="binding site" evidence="14">
    <location>
        <position position="83"/>
    </location>
    <ligand>
        <name>Fe cation</name>
        <dbReference type="ChEBI" id="CHEBI:24875"/>
    </ligand>
</feature>
<dbReference type="InterPro" id="IPR036390">
    <property type="entry name" value="WH_DNA-bd_sf"/>
</dbReference>
<dbReference type="GO" id="GO:0008270">
    <property type="term" value="F:zinc ion binding"/>
    <property type="evidence" value="ECO:0007669"/>
    <property type="project" value="TreeGrafter"/>
</dbReference>
<keyword evidence="8 13" id="KW-0862">Zinc</keyword>
<evidence type="ECO:0000256" key="10">
    <source>
        <dbReference type="ARBA" id="ARBA00023015"/>
    </source>
</evidence>
<feature type="binding site" evidence="14">
    <location>
        <position position="104"/>
    </location>
    <ligand>
        <name>Fe cation</name>
        <dbReference type="ChEBI" id="CHEBI:24875"/>
    </ligand>
</feature>
<dbReference type="Gene3D" id="1.10.10.10">
    <property type="entry name" value="Winged helix-like DNA-binding domain superfamily/Winged helix DNA-binding domain"/>
    <property type="match status" value="1"/>
</dbReference>
<gene>
    <name evidence="15" type="primary">fur_3</name>
    <name evidence="15" type="ORF">AMYX_24700</name>
</gene>
<dbReference type="InterPro" id="IPR043135">
    <property type="entry name" value="Fur_C"/>
</dbReference>
<feature type="binding site" evidence="13">
    <location>
        <position position="129"/>
    </location>
    <ligand>
        <name>Zn(2+)</name>
        <dbReference type="ChEBI" id="CHEBI:29105"/>
    </ligand>
</feature>
<dbReference type="PANTHER" id="PTHR33202:SF2">
    <property type="entry name" value="FERRIC UPTAKE REGULATION PROTEIN"/>
    <property type="match status" value="1"/>
</dbReference>